<dbReference type="PANTHER" id="PTHR37900">
    <property type="match status" value="1"/>
</dbReference>
<organism evidence="2 3">
    <name type="scientific">Crotalaria pallida</name>
    <name type="common">Smooth rattlebox</name>
    <name type="synonym">Crotalaria striata</name>
    <dbReference type="NCBI Taxonomy" id="3830"/>
    <lineage>
        <taxon>Eukaryota</taxon>
        <taxon>Viridiplantae</taxon>
        <taxon>Streptophyta</taxon>
        <taxon>Embryophyta</taxon>
        <taxon>Tracheophyta</taxon>
        <taxon>Spermatophyta</taxon>
        <taxon>Magnoliopsida</taxon>
        <taxon>eudicotyledons</taxon>
        <taxon>Gunneridae</taxon>
        <taxon>Pentapetalae</taxon>
        <taxon>rosids</taxon>
        <taxon>fabids</taxon>
        <taxon>Fabales</taxon>
        <taxon>Fabaceae</taxon>
        <taxon>Papilionoideae</taxon>
        <taxon>50 kb inversion clade</taxon>
        <taxon>genistoids sensu lato</taxon>
        <taxon>core genistoids</taxon>
        <taxon>Crotalarieae</taxon>
        <taxon>Crotalaria</taxon>
    </lineage>
</organism>
<proteinExistence type="predicted"/>
<reference evidence="2 3" key="1">
    <citation type="submission" date="2024-01" db="EMBL/GenBank/DDBJ databases">
        <title>The genomes of 5 underutilized Papilionoideae crops provide insights into root nodulation and disease resistanc.</title>
        <authorList>
            <person name="Yuan L."/>
        </authorList>
    </citation>
    <scope>NUCLEOTIDE SEQUENCE [LARGE SCALE GENOMIC DNA]</scope>
    <source>
        <strain evidence="2">ZHUSHIDOU_FW_LH</strain>
        <tissue evidence="2">Leaf</tissue>
    </source>
</reference>
<comment type="caution">
    <text evidence="2">The sequence shown here is derived from an EMBL/GenBank/DDBJ whole genome shotgun (WGS) entry which is preliminary data.</text>
</comment>
<protein>
    <submittedName>
        <fullName evidence="2">Uncharacterized protein</fullName>
    </submittedName>
</protein>
<keyword evidence="1" id="KW-1133">Transmembrane helix</keyword>
<evidence type="ECO:0000256" key="1">
    <source>
        <dbReference type="SAM" id="Phobius"/>
    </source>
</evidence>
<dbReference type="Proteomes" id="UP001372338">
    <property type="component" value="Unassembled WGS sequence"/>
</dbReference>
<feature type="transmembrane region" description="Helical" evidence="1">
    <location>
        <begin position="57"/>
        <end position="75"/>
    </location>
</feature>
<dbReference type="EMBL" id="JAYWIO010000006">
    <property type="protein sequence ID" value="KAK7255356.1"/>
    <property type="molecule type" value="Genomic_DNA"/>
</dbReference>
<sequence length="155" mass="18167">MVNTKHSETGERKKNKWLRDWNFHGLALISTFKFGVHDKATLLSTAISYSLLHFESIALLSDIPLLLLLLLLILMPQMLHSMVKLTTSLVCEPTSTLITILYYGNLLPRNLNLERFVRRDFLNQENYFFHFLTTMMRILINPHELWISLSWAYSL</sequence>
<dbReference type="PANTHER" id="PTHR37900:SF3">
    <property type="entry name" value="TRANSMEMBRANE PROTEIN"/>
    <property type="match status" value="1"/>
</dbReference>
<evidence type="ECO:0000313" key="2">
    <source>
        <dbReference type="EMBL" id="KAK7255356.1"/>
    </source>
</evidence>
<keyword evidence="3" id="KW-1185">Reference proteome</keyword>
<dbReference type="AlphaFoldDB" id="A0AAN9HZP4"/>
<keyword evidence="1" id="KW-0472">Membrane</keyword>
<evidence type="ECO:0000313" key="3">
    <source>
        <dbReference type="Proteomes" id="UP001372338"/>
    </source>
</evidence>
<gene>
    <name evidence="2" type="ORF">RIF29_28765</name>
</gene>
<accession>A0AAN9HZP4</accession>
<feature type="transmembrane region" description="Helical" evidence="1">
    <location>
        <begin position="21"/>
        <end position="37"/>
    </location>
</feature>
<keyword evidence="1" id="KW-0812">Transmembrane</keyword>
<name>A0AAN9HZP4_CROPI</name>